<organism evidence="1 2">
    <name type="scientific">Caerostris darwini</name>
    <dbReference type="NCBI Taxonomy" id="1538125"/>
    <lineage>
        <taxon>Eukaryota</taxon>
        <taxon>Metazoa</taxon>
        <taxon>Ecdysozoa</taxon>
        <taxon>Arthropoda</taxon>
        <taxon>Chelicerata</taxon>
        <taxon>Arachnida</taxon>
        <taxon>Araneae</taxon>
        <taxon>Araneomorphae</taxon>
        <taxon>Entelegynae</taxon>
        <taxon>Araneoidea</taxon>
        <taxon>Araneidae</taxon>
        <taxon>Caerostris</taxon>
    </lineage>
</organism>
<evidence type="ECO:0000313" key="1">
    <source>
        <dbReference type="EMBL" id="GIY80296.1"/>
    </source>
</evidence>
<accession>A0AAV4WE88</accession>
<dbReference type="Proteomes" id="UP001054837">
    <property type="component" value="Unassembled WGS sequence"/>
</dbReference>
<name>A0AAV4WE88_9ARAC</name>
<keyword evidence="2" id="KW-1185">Reference proteome</keyword>
<sequence>MKAKSDGFAKTHDKFLCLLPSCQFNMVHGMHTTVLHHGDKDHDIKPSTLTAGRLHHSSSLRTLSVLTGLGNGSHYVYIYKKKSLRKGR</sequence>
<dbReference type="AlphaFoldDB" id="A0AAV4WE88"/>
<dbReference type="EMBL" id="BPLQ01014490">
    <property type="protein sequence ID" value="GIY80296.1"/>
    <property type="molecule type" value="Genomic_DNA"/>
</dbReference>
<reference evidence="1 2" key="1">
    <citation type="submission" date="2021-06" db="EMBL/GenBank/DDBJ databases">
        <title>Caerostris darwini draft genome.</title>
        <authorList>
            <person name="Kono N."/>
            <person name="Arakawa K."/>
        </authorList>
    </citation>
    <scope>NUCLEOTIDE SEQUENCE [LARGE SCALE GENOMIC DNA]</scope>
</reference>
<gene>
    <name evidence="1" type="ORF">CDAR_19521</name>
</gene>
<protein>
    <submittedName>
        <fullName evidence="1">Uncharacterized protein</fullName>
    </submittedName>
</protein>
<comment type="caution">
    <text evidence="1">The sequence shown here is derived from an EMBL/GenBank/DDBJ whole genome shotgun (WGS) entry which is preliminary data.</text>
</comment>
<proteinExistence type="predicted"/>
<evidence type="ECO:0000313" key="2">
    <source>
        <dbReference type="Proteomes" id="UP001054837"/>
    </source>
</evidence>